<keyword evidence="2" id="KW-1185">Reference proteome</keyword>
<reference evidence="2" key="1">
    <citation type="submission" date="2018-03" db="EMBL/GenBank/DDBJ databases">
        <title>Ecological and genomic features of two cosmopolitan and abundant freshwater picocyanobacteria.</title>
        <authorList>
            <person name="Cabello-Yeves P.J."/>
            <person name="Picazo A."/>
            <person name="Camacho A."/>
            <person name="Callieri C."/>
            <person name="Rosselli R."/>
            <person name="Roda-Garcia J."/>
            <person name="Coutinho F.H."/>
            <person name="Rodriguez-Valera F."/>
        </authorList>
    </citation>
    <scope>NUCLEOTIDE SEQUENCE [LARGE SCALE GENOMIC DNA]</scope>
    <source>
        <strain evidence="2">Tous</strain>
    </source>
</reference>
<feature type="unsure residue" description="I or L" evidence="1">
    <location>
        <position position="3"/>
    </location>
</feature>
<organism evidence="1 2">
    <name type="scientific">Synechococcus lacustris str. Tous</name>
    <dbReference type="NCBI Taxonomy" id="1910958"/>
    <lineage>
        <taxon>Bacteria</taxon>
        <taxon>Bacillati</taxon>
        <taxon>Cyanobacteriota</taxon>
        <taxon>Cyanophyceae</taxon>
        <taxon>Synechococcales</taxon>
        <taxon>Synechococcaceae</taxon>
        <taxon>Synechococcus</taxon>
    </lineage>
</organism>
<name>A0A2P7EE80_9SYNE</name>
<proteinExistence type="predicted"/>
<protein>
    <submittedName>
        <fullName evidence="1">Uncharacterized protein</fullName>
    </submittedName>
</protein>
<evidence type="ECO:0000313" key="2">
    <source>
        <dbReference type="Proteomes" id="UP000240206"/>
    </source>
</evidence>
<dbReference type="EMBL" id="PXVC01000029">
    <property type="protein sequence ID" value="PSI01541.1"/>
    <property type="molecule type" value="Genomic_DNA"/>
</dbReference>
<dbReference type="Proteomes" id="UP000240206">
    <property type="component" value="Unassembled WGS sequence"/>
</dbReference>
<dbReference type="AlphaFoldDB" id="A0A2P7EE80"/>
<comment type="caution">
    <text evidence="1">The sequence shown here is derived from an EMBL/GenBank/DDBJ whole genome shotgun (WGS) entry which is preliminary data.</text>
</comment>
<gene>
    <name evidence="1" type="ORF">C7K08_07505</name>
</gene>
<evidence type="ECO:0000313" key="1">
    <source>
        <dbReference type="EMBL" id="PSI01541.1"/>
    </source>
</evidence>
<sequence length="133" mass="15550">MPLRKLLRKSLLWILREPNKTAILPEPTLQPASSNPEIKNTKAVKEWTYLIKKRWDQMPTIQGKTGLVLKSLLLIHEKISDANPLEGYEGLPLQVEQIYWEIWDLIDEHQDLETPAEVLEQWMTQCTPGDFYL</sequence>
<dbReference type="STRING" id="1910958.BTM30_09945"/>
<accession>A0A2P7EE80</accession>